<dbReference type="AlphaFoldDB" id="A0A1S1NSX2"/>
<dbReference type="OrthoDB" id="7022844at2"/>
<name>A0A1S1NSX2_9GAMM</name>
<gene>
    <name evidence="2" type="ORF">FY550_09460</name>
</gene>
<reference evidence="2 3" key="1">
    <citation type="submission" date="2019-08" db="EMBL/GenBank/DDBJ databases">
        <title>Complete genome sequence of Kushneria sp. YCWA18, a halophilic phosphate-solubilizing bacterium isolated from Daqiao saltern in China.</title>
        <authorList>
            <person name="Du G.-X."/>
            <person name="Qu L.-Y."/>
        </authorList>
    </citation>
    <scope>NUCLEOTIDE SEQUENCE [LARGE SCALE GENOMIC DNA]</scope>
    <source>
        <strain evidence="2 3">YCWA18</strain>
    </source>
</reference>
<evidence type="ECO:0000256" key="1">
    <source>
        <dbReference type="SAM" id="MobiDB-lite"/>
    </source>
</evidence>
<feature type="compositionally biased region" description="Basic and acidic residues" evidence="1">
    <location>
        <begin position="1"/>
        <end position="25"/>
    </location>
</feature>
<dbReference type="KEGG" id="kuy:FY550_09460"/>
<feature type="region of interest" description="Disordered" evidence="1">
    <location>
        <begin position="69"/>
        <end position="98"/>
    </location>
</feature>
<dbReference type="STRING" id="657387.BH688_05720"/>
<proteinExistence type="predicted"/>
<dbReference type="EMBL" id="CP043420">
    <property type="protein sequence ID" value="QEL12807.1"/>
    <property type="molecule type" value="Genomic_DNA"/>
</dbReference>
<evidence type="ECO:0000313" key="3">
    <source>
        <dbReference type="Proteomes" id="UP000322553"/>
    </source>
</evidence>
<keyword evidence="3" id="KW-1185">Reference proteome</keyword>
<accession>A0A1S1NSX2</accession>
<dbReference type="Proteomes" id="UP000322553">
    <property type="component" value="Chromosome"/>
</dbReference>
<dbReference type="InterPro" id="IPR045958">
    <property type="entry name" value="DUF6378"/>
</dbReference>
<dbReference type="Pfam" id="PF19905">
    <property type="entry name" value="DUF6378"/>
    <property type="match status" value="1"/>
</dbReference>
<organism evidence="2 3">
    <name type="scientific">Kushneria phosphatilytica</name>
    <dbReference type="NCBI Taxonomy" id="657387"/>
    <lineage>
        <taxon>Bacteria</taxon>
        <taxon>Pseudomonadati</taxon>
        <taxon>Pseudomonadota</taxon>
        <taxon>Gammaproteobacteria</taxon>
        <taxon>Oceanospirillales</taxon>
        <taxon>Halomonadaceae</taxon>
        <taxon>Kushneria</taxon>
    </lineage>
</organism>
<evidence type="ECO:0000313" key="2">
    <source>
        <dbReference type="EMBL" id="QEL12807.1"/>
    </source>
</evidence>
<sequence length="98" mass="11226">MYEDVSHTATDFLDKARSHMEDRAATYDSPSGERSMGLTVQAFNVITGHELTEEQGWLFMEVLKKVRSQQGDYREDNYEDSVAYASLRGETAAKERNR</sequence>
<protein>
    <submittedName>
        <fullName evidence="2">Uncharacterized protein</fullName>
    </submittedName>
</protein>
<feature type="region of interest" description="Disordered" evidence="1">
    <location>
        <begin position="1"/>
        <end position="34"/>
    </location>
</feature>